<keyword evidence="2 4" id="KW-0326">Glycosidase</keyword>
<dbReference type="GO" id="GO:0008843">
    <property type="term" value="F:endochitinase activity"/>
    <property type="evidence" value="ECO:0007669"/>
    <property type="project" value="UniProtKB-EC"/>
</dbReference>
<reference evidence="4 5" key="1">
    <citation type="submission" date="2024-05" db="EMBL/GenBank/DDBJ databases">
        <authorList>
            <person name="Duchaud E."/>
        </authorList>
    </citation>
    <scope>NUCLEOTIDE SEQUENCE [LARGE SCALE GENOMIC DNA]</scope>
    <source>
        <strain evidence="4">Ena-SAMPLE-TAB-13-05-2024-13:56:06:370-140308</strain>
    </source>
</reference>
<name>A0ABP1F1Y5_9FLAO</name>
<dbReference type="EC" id="3.2.1.14" evidence="4"/>
<evidence type="ECO:0000313" key="5">
    <source>
        <dbReference type="Proteomes" id="UP001497527"/>
    </source>
</evidence>
<evidence type="ECO:0000256" key="2">
    <source>
        <dbReference type="ARBA" id="ARBA00023295"/>
    </source>
</evidence>
<gene>
    <name evidence="4" type="ORF">T190423A01A_20293</name>
</gene>
<dbReference type="Pfam" id="PF00704">
    <property type="entry name" value="Glyco_hydro_18"/>
    <property type="match status" value="1"/>
</dbReference>
<dbReference type="SUPFAM" id="SSF51445">
    <property type="entry name" value="(Trans)glycosidases"/>
    <property type="match status" value="1"/>
</dbReference>
<dbReference type="InterPro" id="IPR017853">
    <property type="entry name" value="GH"/>
</dbReference>
<dbReference type="PANTHER" id="PTHR46290:SF1">
    <property type="entry name" value="DI-N-ACETYLCHITOBIASE"/>
    <property type="match status" value="1"/>
</dbReference>
<organism evidence="4 5">
    <name type="scientific">Tenacibaculum polynesiense</name>
    <dbReference type="NCBI Taxonomy" id="3137857"/>
    <lineage>
        <taxon>Bacteria</taxon>
        <taxon>Pseudomonadati</taxon>
        <taxon>Bacteroidota</taxon>
        <taxon>Flavobacteriia</taxon>
        <taxon>Flavobacteriales</taxon>
        <taxon>Flavobacteriaceae</taxon>
        <taxon>Tenacibaculum</taxon>
    </lineage>
</organism>
<dbReference type="Proteomes" id="UP001497527">
    <property type="component" value="Unassembled WGS sequence"/>
</dbReference>
<sequence length="395" mass="45445">MKQLVPLVLAFLIISCKNKTLKQDFISQQNLHEKTYSSSSLTKEQEWDSLNQVSDRIVIHKKRKLKKNYRTFGWHLYSNGSTYKNYNFSLLWGISYFTYKIIPETGNYKNIHQWKTTALIDSAQANNCKVFLSVSNFGSKDNSVFLSSAKSQETLTNNLIALLAYRNANGINIDFEGVAKKDKQKLAQFITSLSKKLKKANPEYMVSLCLYGIDWNNIFDINTLNSSIDFYTLMGYDYYGSFSKIAGPVSPLQNSRTFGKGLEASVQHYLNKGVQNKNLIIGLPYYGAEWDTYSNKIPSKVKRFRSHPPYKNIQRIYIDSLKSNVLFDPESSSSYITIKNSDNSYKEIWFENKKSLAIKYDWIKTNHLGGVGIWALGYDDGYSELWNLLSEKFSE</sequence>
<dbReference type="PANTHER" id="PTHR46290">
    <property type="entry name" value="DI-N-ACETYLCHITOBIASE"/>
    <property type="match status" value="1"/>
</dbReference>
<evidence type="ECO:0000313" key="4">
    <source>
        <dbReference type="EMBL" id="CAL2102542.1"/>
    </source>
</evidence>
<evidence type="ECO:0000256" key="1">
    <source>
        <dbReference type="ARBA" id="ARBA00022801"/>
    </source>
</evidence>
<dbReference type="PROSITE" id="PS51910">
    <property type="entry name" value="GH18_2"/>
    <property type="match status" value="1"/>
</dbReference>
<protein>
    <submittedName>
        <fullName evidence="4">Chitinase</fullName>
        <ecNumber evidence="4">3.2.1.14</ecNumber>
    </submittedName>
</protein>
<dbReference type="Gene3D" id="3.10.50.10">
    <property type="match status" value="1"/>
</dbReference>
<dbReference type="RefSeq" id="WP_348715927.1">
    <property type="nucleotide sequence ID" value="NZ_CAXJIO010000011.1"/>
</dbReference>
<evidence type="ECO:0000259" key="3">
    <source>
        <dbReference type="PROSITE" id="PS51910"/>
    </source>
</evidence>
<dbReference type="InterPro" id="IPR001223">
    <property type="entry name" value="Glyco_hydro18_cat"/>
</dbReference>
<feature type="domain" description="GH18" evidence="3">
    <location>
        <begin position="69"/>
        <end position="395"/>
    </location>
</feature>
<dbReference type="InterPro" id="IPR029070">
    <property type="entry name" value="Chitinase_insertion_sf"/>
</dbReference>
<dbReference type="SMART" id="SM00636">
    <property type="entry name" value="Glyco_18"/>
    <property type="match status" value="1"/>
</dbReference>
<accession>A0ABP1F1Y5</accession>
<dbReference type="InterPro" id="IPR051887">
    <property type="entry name" value="GH18_Domain-Containing"/>
</dbReference>
<dbReference type="PROSITE" id="PS51257">
    <property type="entry name" value="PROKAR_LIPOPROTEIN"/>
    <property type="match status" value="1"/>
</dbReference>
<proteinExistence type="predicted"/>
<keyword evidence="5" id="KW-1185">Reference proteome</keyword>
<comment type="caution">
    <text evidence="4">The sequence shown here is derived from an EMBL/GenBank/DDBJ whole genome shotgun (WGS) entry which is preliminary data.</text>
</comment>
<dbReference type="Gene3D" id="3.20.20.80">
    <property type="entry name" value="Glycosidases"/>
    <property type="match status" value="1"/>
</dbReference>
<keyword evidence="1 4" id="KW-0378">Hydrolase</keyword>
<dbReference type="InterPro" id="IPR011583">
    <property type="entry name" value="Chitinase_II/V-like_cat"/>
</dbReference>
<dbReference type="EMBL" id="CAXJIO010000011">
    <property type="protein sequence ID" value="CAL2102542.1"/>
    <property type="molecule type" value="Genomic_DNA"/>
</dbReference>